<dbReference type="InterPro" id="IPR011050">
    <property type="entry name" value="Pectin_lyase_fold/virulence"/>
</dbReference>
<dbReference type="GO" id="GO:0016787">
    <property type="term" value="F:hydrolase activity"/>
    <property type="evidence" value="ECO:0007669"/>
    <property type="project" value="UniProtKB-KW"/>
</dbReference>
<proteinExistence type="predicted"/>
<dbReference type="SUPFAM" id="SSF51126">
    <property type="entry name" value="Pectin lyase-like"/>
    <property type="match status" value="1"/>
</dbReference>
<dbReference type="InterPro" id="IPR024535">
    <property type="entry name" value="RHGA/B-epi-like_pectate_lyase"/>
</dbReference>
<organism evidence="2 3">
    <name type="scientific">Blastococcus brunescens</name>
    <dbReference type="NCBI Taxonomy" id="1564165"/>
    <lineage>
        <taxon>Bacteria</taxon>
        <taxon>Bacillati</taxon>
        <taxon>Actinomycetota</taxon>
        <taxon>Actinomycetes</taxon>
        <taxon>Geodermatophilales</taxon>
        <taxon>Geodermatophilaceae</taxon>
        <taxon>Blastococcus</taxon>
    </lineage>
</organism>
<keyword evidence="2" id="KW-0378">Hydrolase</keyword>
<gene>
    <name evidence="2" type="ORF">U6N30_00245</name>
</gene>
<name>A0ABZ1B1U6_9ACTN</name>
<feature type="domain" description="Rhamnogalacturonase A/B/Epimerase-like pectate lyase" evidence="1">
    <location>
        <begin position="3"/>
        <end position="201"/>
    </location>
</feature>
<evidence type="ECO:0000313" key="3">
    <source>
        <dbReference type="Proteomes" id="UP001324287"/>
    </source>
</evidence>
<dbReference type="InterPro" id="IPR012334">
    <property type="entry name" value="Pectin_lyas_fold"/>
</dbReference>
<sequence length="210" mass="21599">MTCDGTTDNTAAIRKALADHARTDSDPLETRFAFRTLVLPSGTCLVSDILHAPGNAIALVGMGEGSTTLKLKDGAAGYGSASTPKYVYRPGIQTASTGVDNTAYANYVKDLTIDVGSGNPGAVALRWAACNSGAMERVTLRAPANSGLRGMTVEHGAGPSHVQDVTIDGFAVGIWGNDGAVNNVVFTSVTLRNQRTVAIQNGGASSSSRV</sequence>
<protein>
    <submittedName>
        <fullName evidence="2">Glycosyl hydrolase family 28-related protein</fullName>
    </submittedName>
</protein>
<dbReference type="Proteomes" id="UP001324287">
    <property type="component" value="Chromosome"/>
</dbReference>
<dbReference type="RefSeq" id="WP_324275664.1">
    <property type="nucleotide sequence ID" value="NZ_CP141261.1"/>
</dbReference>
<dbReference type="Gene3D" id="2.160.20.10">
    <property type="entry name" value="Single-stranded right-handed beta-helix, Pectin lyase-like"/>
    <property type="match status" value="1"/>
</dbReference>
<evidence type="ECO:0000259" key="1">
    <source>
        <dbReference type="Pfam" id="PF12708"/>
    </source>
</evidence>
<dbReference type="EMBL" id="CP141261">
    <property type="protein sequence ID" value="WRL64337.1"/>
    <property type="molecule type" value="Genomic_DNA"/>
</dbReference>
<accession>A0ABZ1B1U6</accession>
<keyword evidence="3" id="KW-1185">Reference proteome</keyword>
<reference evidence="2 3" key="1">
    <citation type="submission" date="2023-12" db="EMBL/GenBank/DDBJ databases">
        <title>Blastococcus brunescens sp. nov., an actonobacterium isolated from sandstone collected in sahara desert.</title>
        <authorList>
            <person name="Gtari M."/>
            <person name="Ghodhbane F."/>
        </authorList>
    </citation>
    <scope>NUCLEOTIDE SEQUENCE [LARGE SCALE GENOMIC DNA]</scope>
    <source>
        <strain evidence="2 3">BMG 8361</strain>
    </source>
</reference>
<evidence type="ECO:0000313" key="2">
    <source>
        <dbReference type="EMBL" id="WRL64337.1"/>
    </source>
</evidence>
<dbReference type="Pfam" id="PF12708">
    <property type="entry name" value="Pect-lyase_RHGA_epim"/>
    <property type="match status" value="1"/>
</dbReference>